<dbReference type="SUPFAM" id="SSF55785">
    <property type="entry name" value="PYP-like sensor domain (PAS domain)"/>
    <property type="match status" value="2"/>
</dbReference>
<dbReference type="SMART" id="SM00267">
    <property type="entry name" value="GGDEF"/>
    <property type="match status" value="1"/>
</dbReference>
<dbReference type="PROSITE" id="PS50112">
    <property type="entry name" value="PAS"/>
    <property type="match status" value="2"/>
</dbReference>
<dbReference type="SUPFAM" id="SSF141868">
    <property type="entry name" value="EAL domain-like"/>
    <property type="match status" value="1"/>
</dbReference>
<dbReference type="InterPro" id="IPR001633">
    <property type="entry name" value="EAL_dom"/>
</dbReference>
<dbReference type="Pfam" id="PF13185">
    <property type="entry name" value="GAF_2"/>
    <property type="match status" value="1"/>
</dbReference>
<dbReference type="SUPFAM" id="SSF55781">
    <property type="entry name" value="GAF domain-like"/>
    <property type="match status" value="1"/>
</dbReference>
<dbReference type="Gene3D" id="3.20.20.450">
    <property type="entry name" value="EAL domain"/>
    <property type="match status" value="1"/>
</dbReference>
<evidence type="ECO:0000256" key="3">
    <source>
        <dbReference type="PROSITE-ProRule" id="PRU00169"/>
    </source>
</evidence>
<evidence type="ECO:0000259" key="7">
    <source>
        <dbReference type="PROSITE" id="PS50883"/>
    </source>
</evidence>
<dbReference type="EMBL" id="PRLP01000008">
    <property type="protein sequence ID" value="PPC78935.1"/>
    <property type="molecule type" value="Genomic_DNA"/>
</dbReference>
<dbReference type="GO" id="GO:0000160">
    <property type="term" value="P:phosphorelay signal transduction system"/>
    <property type="evidence" value="ECO:0007669"/>
    <property type="project" value="InterPro"/>
</dbReference>
<dbReference type="InterPro" id="IPR000014">
    <property type="entry name" value="PAS"/>
</dbReference>
<feature type="domain" description="PAC" evidence="6">
    <location>
        <begin position="572"/>
        <end position="624"/>
    </location>
</feature>
<feature type="domain" description="PAS" evidence="5">
    <location>
        <begin position="496"/>
        <end position="569"/>
    </location>
</feature>
<keyword evidence="3" id="KW-0597">Phosphoprotein</keyword>
<dbReference type="Proteomes" id="UP000238196">
    <property type="component" value="Unassembled WGS sequence"/>
</dbReference>
<dbReference type="InterPro" id="IPR035919">
    <property type="entry name" value="EAL_sf"/>
</dbReference>
<dbReference type="PROSITE" id="PS50110">
    <property type="entry name" value="RESPONSE_REGULATORY"/>
    <property type="match status" value="1"/>
</dbReference>
<dbReference type="CDD" id="cd00130">
    <property type="entry name" value="PAS"/>
    <property type="match status" value="1"/>
</dbReference>
<dbReference type="PANTHER" id="PTHR44757">
    <property type="entry name" value="DIGUANYLATE CYCLASE DGCP"/>
    <property type="match status" value="1"/>
</dbReference>
<dbReference type="PROSITE" id="PS50887">
    <property type="entry name" value="GGDEF"/>
    <property type="match status" value="1"/>
</dbReference>
<feature type="domain" description="GGDEF" evidence="8">
    <location>
        <begin position="656"/>
        <end position="789"/>
    </location>
</feature>
<dbReference type="InterPro" id="IPR052155">
    <property type="entry name" value="Biofilm_reg_signaling"/>
</dbReference>
<proteinExistence type="predicted"/>
<dbReference type="SMART" id="SM00052">
    <property type="entry name" value="EAL"/>
    <property type="match status" value="1"/>
</dbReference>
<feature type="domain" description="PAC" evidence="6">
    <location>
        <begin position="445"/>
        <end position="499"/>
    </location>
</feature>
<comment type="caution">
    <text evidence="9">The sequence shown here is derived from an EMBL/GenBank/DDBJ whole genome shotgun (WGS) entry which is preliminary data.</text>
</comment>
<gene>
    <name evidence="9" type="ORF">C4K68_02730</name>
</gene>
<dbReference type="Gene3D" id="3.30.70.270">
    <property type="match status" value="1"/>
</dbReference>
<dbReference type="GO" id="GO:0006355">
    <property type="term" value="P:regulation of DNA-templated transcription"/>
    <property type="evidence" value="ECO:0007669"/>
    <property type="project" value="InterPro"/>
</dbReference>
<dbReference type="SMART" id="SM00091">
    <property type="entry name" value="PAS"/>
    <property type="match status" value="2"/>
</dbReference>
<evidence type="ECO:0000259" key="4">
    <source>
        <dbReference type="PROSITE" id="PS50110"/>
    </source>
</evidence>
<sequence length="1058" mass="118427">MVEGGRGVDGKLILIVEDSLTQALQLQALLETHRCTVAVAGNGVEALEYLEHSQPDVIISDVIMPRMDGYELCQTLKSRPATAAIPVILVTSLTDPRDVVKGLTCGADNFITKPYDERYLISRIRYLIVNREHREHERVQIGIEVVLEGERHFITAARQQMLDLLISTYEEGIRLNTELKNKHEELSQSNSLINSLFRFTSDLSAASSEKDIIQRGLAQLLSFSGVACAWLMLTSDEQWHLAGLVGEGLTANRILHCGLQCPCHHAYDTDHFCDLIEVADCPVLQEIYPQQYHVTIPLFFGNEVAGLLNIAQEEGAAWDEQQRSALRALGHQFSVALGRARLFDSLELLVGQRTAALQQEMHRRESAQIALAKNEALLRHILETLPVGVLVADVDGQMILHNPEARRIWDATQQDAQTCTGHWEASGEAIQGRNWPLQHSLSSGQAFLNQVAEITRDGEQKTLLVSAVPFALEGEERHGAISVLQDISVQRQAEMELRLRNHAIEASVNAIIITDANQADNPIVYVNPAFERITGYTTEEVMGCNCRLLQGNDHEQMGLESIRRALRHGNEGAALLRNYRKDGSLFWNELRVAPVRDDQGRIRHFVGVLNDVTDAKRYQEQLEYQANYDDLTGLPNRNLLMDRIQQSINFNSRHRSGFALAFIDLDNFKYVNDSLGHVVGDQLLRQVAQALSGCVREGDTLARLGGDEFVVLLNDMADLDSISITLRCMLDAVASPKVLEETEVLVTSSIGFCLAPQDGNDPVTLLKKADNAMYRAKEQGRNQICSYKQEMDEAVRRRLALEHDLRLGLERNELVLYYQPQWSPHSHTTVGVEALVRWRRGDRMVSPAEFIPLAEETGLILELDDWVVRTACAQAKAWQEANLPRMTVSVNLSARQFKSGRCIELIREVLQQSELEPELLKVEVTESLVMQNAEDALMTMKQLRQLGVGLSMDDFGTGYSSLSYLKRFPFQQLKIDKSFVDNVVGDREGAAIVQAVIGLGKTLGIQIVAEGVETMAQYNYLTLAGCDLIQGYFFSPPLPVDACTTFLQQDHNWNPRLL</sequence>
<evidence type="ECO:0000256" key="2">
    <source>
        <dbReference type="ARBA" id="ARBA00022777"/>
    </source>
</evidence>
<dbReference type="Gene3D" id="3.30.450.20">
    <property type="entry name" value="PAS domain"/>
    <property type="match status" value="2"/>
</dbReference>
<dbReference type="InterPro" id="IPR003018">
    <property type="entry name" value="GAF"/>
</dbReference>
<evidence type="ECO:0000259" key="5">
    <source>
        <dbReference type="PROSITE" id="PS50112"/>
    </source>
</evidence>
<dbReference type="InterPro" id="IPR013767">
    <property type="entry name" value="PAS_fold"/>
</dbReference>
<dbReference type="Gene3D" id="3.40.50.2300">
    <property type="match status" value="1"/>
</dbReference>
<dbReference type="Pfam" id="PF00989">
    <property type="entry name" value="PAS"/>
    <property type="match status" value="1"/>
</dbReference>
<dbReference type="Pfam" id="PF00563">
    <property type="entry name" value="EAL"/>
    <property type="match status" value="1"/>
</dbReference>
<feature type="domain" description="EAL" evidence="7">
    <location>
        <begin position="798"/>
        <end position="1051"/>
    </location>
</feature>
<name>A0A2S5KW62_9PROT</name>
<keyword evidence="1" id="KW-0808">Transferase</keyword>
<evidence type="ECO:0000259" key="8">
    <source>
        <dbReference type="PROSITE" id="PS50887"/>
    </source>
</evidence>
<dbReference type="InterPro" id="IPR011006">
    <property type="entry name" value="CheY-like_superfamily"/>
</dbReference>
<organism evidence="9 10">
    <name type="scientific">Proteobacteria bacterium 228</name>
    <dbReference type="NCBI Taxonomy" id="2083153"/>
    <lineage>
        <taxon>Bacteria</taxon>
        <taxon>Pseudomonadati</taxon>
        <taxon>Pseudomonadota</taxon>
    </lineage>
</organism>
<dbReference type="InterPro" id="IPR000160">
    <property type="entry name" value="GGDEF_dom"/>
</dbReference>
<dbReference type="Pfam" id="PF00072">
    <property type="entry name" value="Response_reg"/>
    <property type="match status" value="1"/>
</dbReference>
<reference evidence="9 10" key="1">
    <citation type="submission" date="2018-02" db="EMBL/GenBank/DDBJ databases">
        <title>novel marine gammaproteobacteria from coastal saline agro ecosystem.</title>
        <authorList>
            <person name="Krishnan R."/>
            <person name="Ramesh Kumar N."/>
        </authorList>
    </citation>
    <scope>NUCLEOTIDE SEQUENCE [LARGE SCALE GENOMIC DNA]</scope>
    <source>
        <strain evidence="9 10">228</strain>
    </source>
</reference>
<keyword evidence="2" id="KW-0418">Kinase</keyword>
<evidence type="ECO:0000313" key="10">
    <source>
        <dbReference type="Proteomes" id="UP000238196"/>
    </source>
</evidence>
<feature type="domain" description="Response regulatory" evidence="4">
    <location>
        <begin position="12"/>
        <end position="128"/>
    </location>
</feature>
<dbReference type="NCBIfam" id="TIGR00254">
    <property type="entry name" value="GGDEF"/>
    <property type="match status" value="1"/>
</dbReference>
<dbReference type="GO" id="GO:0016301">
    <property type="term" value="F:kinase activity"/>
    <property type="evidence" value="ECO:0007669"/>
    <property type="project" value="UniProtKB-KW"/>
</dbReference>
<dbReference type="CDD" id="cd01948">
    <property type="entry name" value="EAL"/>
    <property type="match status" value="1"/>
</dbReference>
<dbReference type="SUPFAM" id="SSF55073">
    <property type="entry name" value="Nucleotide cyclase"/>
    <property type="match status" value="1"/>
</dbReference>
<dbReference type="SMART" id="SM00448">
    <property type="entry name" value="REC"/>
    <property type="match status" value="1"/>
</dbReference>
<accession>A0A2S5KW62</accession>
<dbReference type="InterPro" id="IPR001789">
    <property type="entry name" value="Sig_transdc_resp-reg_receiver"/>
</dbReference>
<dbReference type="FunFam" id="3.30.70.270:FF:000001">
    <property type="entry name" value="Diguanylate cyclase domain protein"/>
    <property type="match status" value="1"/>
</dbReference>
<dbReference type="Pfam" id="PF13426">
    <property type="entry name" value="PAS_9"/>
    <property type="match status" value="1"/>
</dbReference>
<dbReference type="AlphaFoldDB" id="A0A2S5KW62"/>
<evidence type="ECO:0000313" key="9">
    <source>
        <dbReference type="EMBL" id="PPC78935.1"/>
    </source>
</evidence>
<dbReference type="InterPro" id="IPR043128">
    <property type="entry name" value="Rev_trsase/Diguanyl_cyclase"/>
</dbReference>
<evidence type="ECO:0000259" key="6">
    <source>
        <dbReference type="PROSITE" id="PS50113"/>
    </source>
</evidence>
<dbReference type="SMART" id="SM00086">
    <property type="entry name" value="PAC"/>
    <property type="match status" value="2"/>
</dbReference>
<dbReference type="PROSITE" id="PS50113">
    <property type="entry name" value="PAC"/>
    <property type="match status" value="2"/>
</dbReference>
<dbReference type="CDD" id="cd01949">
    <property type="entry name" value="GGDEF"/>
    <property type="match status" value="1"/>
</dbReference>
<dbReference type="OrthoDB" id="9804951at2"/>
<dbReference type="InterPro" id="IPR000700">
    <property type="entry name" value="PAS-assoc_C"/>
</dbReference>
<feature type="modified residue" description="4-aspartylphosphate" evidence="3">
    <location>
        <position position="61"/>
    </location>
</feature>
<feature type="domain" description="PAS" evidence="5">
    <location>
        <begin position="374"/>
        <end position="415"/>
    </location>
</feature>
<dbReference type="NCBIfam" id="TIGR00229">
    <property type="entry name" value="sensory_box"/>
    <property type="match status" value="2"/>
</dbReference>
<protein>
    <submittedName>
        <fullName evidence="9">PAS domain S-box protein</fullName>
    </submittedName>
</protein>
<dbReference type="Pfam" id="PF00990">
    <property type="entry name" value="GGDEF"/>
    <property type="match status" value="1"/>
</dbReference>
<evidence type="ECO:0000256" key="1">
    <source>
        <dbReference type="ARBA" id="ARBA00022679"/>
    </source>
</evidence>
<dbReference type="InterPro" id="IPR029016">
    <property type="entry name" value="GAF-like_dom_sf"/>
</dbReference>
<dbReference type="InterPro" id="IPR029787">
    <property type="entry name" value="Nucleotide_cyclase"/>
</dbReference>
<dbReference type="Gene3D" id="3.30.450.40">
    <property type="match status" value="1"/>
</dbReference>
<dbReference type="PROSITE" id="PS50883">
    <property type="entry name" value="EAL"/>
    <property type="match status" value="1"/>
</dbReference>
<dbReference type="PANTHER" id="PTHR44757:SF2">
    <property type="entry name" value="BIOFILM ARCHITECTURE MAINTENANCE PROTEIN MBAA"/>
    <property type="match status" value="1"/>
</dbReference>
<dbReference type="InterPro" id="IPR001610">
    <property type="entry name" value="PAC"/>
</dbReference>
<dbReference type="SUPFAM" id="SSF52172">
    <property type="entry name" value="CheY-like"/>
    <property type="match status" value="1"/>
</dbReference>
<dbReference type="InterPro" id="IPR035965">
    <property type="entry name" value="PAS-like_dom_sf"/>
</dbReference>